<dbReference type="AlphaFoldDB" id="Q0UPU8"/>
<sequence length="197" mass="21371">MVDELETTLLDDEVEPVEDNEPVVLDGDDSAELADEEEGEEYEPIVLAVEVTFALLVDEKDAVPLLDNEEVPALLRVLFTEAELTVLLNDEDGPVLVDEEVVPLIVLEELIVAGPAELALSVELALLLAEVIVAKLLTEELPDDVSDGKLLVDEMLLKVPLEDVELDGMMTELDGEGHAGPVVKVMPNSDLQEQALL</sequence>
<reference evidence="3" key="1">
    <citation type="journal article" date="2007" name="Plant Cell">
        <title>Dothideomycete-plant interactions illuminated by genome sequencing and EST analysis of the wheat pathogen Stagonospora nodorum.</title>
        <authorList>
            <person name="Hane J.K."/>
            <person name="Lowe R.G."/>
            <person name="Solomon P.S."/>
            <person name="Tan K.C."/>
            <person name="Schoch C.L."/>
            <person name="Spatafora J.W."/>
            <person name="Crous P.W."/>
            <person name="Kodira C."/>
            <person name="Birren B.W."/>
            <person name="Galagan J.E."/>
            <person name="Torriani S.F."/>
            <person name="McDonald B.A."/>
            <person name="Oliver R.P."/>
        </authorList>
    </citation>
    <scope>NUCLEOTIDE SEQUENCE [LARGE SCALE GENOMIC DNA]</scope>
    <source>
        <strain evidence="3">SN15 / ATCC MYA-4574 / FGSC 10173</strain>
    </source>
</reference>
<accession>Q0UPU8</accession>
<dbReference type="KEGG" id="pno:SNOG_06216"/>
<dbReference type="HOGENOM" id="CLU_1384596_0_0_1"/>
<proteinExistence type="predicted"/>
<dbReference type="RefSeq" id="XP_001796599.1">
    <property type="nucleotide sequence ID" value="XM_001796547.1"/>
</dbReference>
<evidence type="ECO:0000313" key="3">
    <source>
        <dbReference type="Proteomes" id="UP000001055"/>
    </source>
</evidence>
<dbReference type="Proteomes" id="UP000001055">
    <property type="component" value="Unassembled WGS sequence"/>
</dbReference>
<organism evidence="2 3">
    <name type="scientific">Phaeosphaeria nodorum (strain SN15 / ATCC MYA-4574 / FGSC 10173)</name>
    <name type="common">Glume blotch fungus</name>
    <name type="synonym">Parastagonospora nodorum</name>
    <dbReference type="NCBI Taxonomy" id="321614"/>
    <lineage>
        <taxon>Eukaryota</taxon>
        <taxon>Fungi</taxon>
        <taxon>Dikarya</taxon>
        <taxon>Ascomycota</taxon>
        <taxon>Pezizomycotina</taxon>
        <taxon>Dothideomycetes</taxon>
        <taxon>Pleosporomycetidae</taxon>
        <taxon>Pleosporales</taxon>
        <taxon>Pleosporineae</taxon>
        <taxon>Phaeosphaeriaceae</taxon>
        <taxon>Parastagonospora</taxon>
    </lineage>
</organism>
<protein>
    <submittedName>
        <fullName evidence="2">Uncharacterized protein</fullName>
    </submittedName>
</protein>
<gene>
    <name evidence="2" type="ORF">SNOG_06216</name>
</gene>
<evidence type="ECO:0000256" key="1">
    <source>
        <dbReference type="SAM" id="MobiDB-lite"/>
    </source>
</evidence>
<dbReference type="InParanoid" id="Q0UPU8"/>
<dbReference type="GeneID" id="5973478"/>
<evidence type="ECO:0000313" key="2">
    <source>
        <dbReference type="EMBL" id="EAT86047.2"/>
    </source>
</evidence>
<dbReference type="EMBL" id="CH445333">
    <property type="protein sequence ID" value="EAT86047.2"/>
    <property type="molecule type" value="Genomic_DNA"/>
</dbReference>
<name>Q0UPU8_PHANO</name>
<feature type="region of interest" description="Disordered" evidence="1">
    <location>
        <begin position="1"/>
        <end position="29"/>
    </location>
</feature>